<comment type="similarity">
    <text evidence="2">Belongs to the MGMT family.</text>
</comment>
<accession>A0AAE2ZJD3</accession>
<dbReference type="SUPFAM" id="SSF57884">
    <property type="entry name" value="Ada DNA repair protein, N-terminal domain (N-Ada 10)"/>
    <property type="match status" value="1"/>
</dbReference>
<dbReference type="Pfam" id="PF01035">
    <property type="entry name" value="DNA_binding_1"/>
    <property type="match status" value="1"/>
</dbReference>
<dbReference type="InterPro" id="IPR035451">
    <property type="entry name" value="Ada-like_dom_sf"/>
</dbReference>
<keyword evidence="10" id="KW-0238">DNA-binding</keyword>
<dbReference type="GO" id="GO:0003700">
    <property type="term" value="F:DNA-binding transcription factor activity"/>
    <property type="evidence" value="ECO:0007669"/>
    <property type="project" value="InterPro"/>
</dbReference>
<keyword evidence="12" id="KW-0234">DNA repair</keyword>
<dbReference type="GO" id="GO:0008270">
    <property type="term" value="F:zinc ion binding"/>
    <property type="evidence" value="ECO:0007669"/>
    <property type="project" value="InterPro"/>
</dbReference>
<evidence type="ECO:0000256" key="12">
    <source>
        <dbReference type="ARBA" id="ARBA00023204"/>
    </source>
</evidence>
<evidence type="ECO:0000256" key="13">
    <source>
        <dbReference type="ARBA" id="ARBA00049348"/>
    </source>
</evidence>
<dbReference type="Proteomes" id="UP001196509">
    <property type="component" value="Unassembled WGS sequence"/>
</dbReference>
<keyword evidence="7 15" id="KW-0479">Metal-binding</keyword>
<dbReference type="Gene3D" id="1.10.10.10">
    <property type="entry name" value="Winged helix-like DNA-binding domain superfamily/Winged helix DNA-binding domain"/>
    <property type="match status" value="1"/>
</dbReference>
<comment type="catalytic activity">
    <reaction evidence="1">
        <text>a 4-O-methyl-thymidine in DNA + L-cysteinyl-[protein] = a thymidine in DNA + S-methyl-L-cysteinyl-[protein]</text>
        <dbReference type="Rhea" id="RHEA:53428"/>
        <dbReference type="Rhea" id="RHEA-COMP:10131"/>
        <dbReference type="Rhea" id="RHEA-COMP:10132"/>
        <dbReference type="Rhea" id="RHEA-COMP:13555"/>
        <dbReference type="Rhea" id="RHEA-COMP:13556"/>
        <dbReference type="ChEBI" id="CHEBI:29950"/>
        <dbReference type="ChEBI" id="CHEBI:82612"/>
        <dbReference type="ChEBI" id="CHEBI:137386"/>
        <dbReference type="ChEBI" id="CHEBI:137387"/>
        <dbReference type="EC" id="2.1.1.63"/>
    </reaction>
</comment>
<dbReference type="GO" id="GO:0043565">
    <property type="term" value="F:sequence-specific DNA binding"/>
    <property type="evidence" value="ECO:0007669"/>
    <property type="project" value="InterPro"/>
</dbReference>
<dbReference type="GO" id="GO:0006281">
    <property type="term" value="P:DNA repair"/>
    <property type="evidence" value="ECO:0007669"/>
    <property type="project" value="UniProtKB-KW"/>
</dbReference>
<evidence type="ECO:0000256" key="6">
    <source>
        <dbReference type="ARBA" id="ARBA00022679"/>
    </source>
</evidence>
<dbReference type="EC" id="2.1.1.63" evidence="3"/>
<evidence type="ECO:0000256" key="2">
    <source>
        <dbReference type="ARBA" id="ARBA00008711"/>
    </source>
</evidence>
<dbReference type="FunFam" id="3.30.160.70:FF:000001">
    <property type="entry name" value="Methylated-DNA--protein-cysteine methyltransferase"/>
    <property type="match status" value="1"/>
</dbReference>
<feature type="active site" description="Nucleophile; methyl group acceptor from either O6-methylguanine or O4-methylthymine" evidence="14">
    <location>
        <position position="318"/>
    </location>
</feature>
<evidence type="ECO:0000256" key="7">
    <source>
        <dbReference type="ARBA" id="ARBA00022723"/>
    </source>
</evidence>
<name>A0AAE2ZJD3_9HYPH</name>
<dbReference type="InterPro" id="IPR016221">
    <property type="entry name" value="Bifunct_regulatory_prot_Ada"/>
</dbReference>
<evidence type="ECO:0000256" key="9">
    <source>
        <dbReference type="ARBA" id="ARBA00022833"/>
    </source>
</evidence>
<dbReference type="AlphaFoldDB" id="A0AAE2ZJD3"/>
<sequence length="362" mass="39665">MLFRLPDHDTLYQALIDRDEAYDGRAFVGVTSTGVFCRLSCPARNPKSENCTFFASVQECLEAGFRPCKRCHPMAPAAAADAAVQRLVSALEQRPEHHWSEGDVVAMGLDPSTVRRAFKRHYGMTFLEMARLTRIRSGFETLSGGGRVIDAQLDAGFDSPSGFRNAFARLLGQPPSSFTGRELLKASWIDTPLGAMIAVSDRHVLHLLEFIDRKALPAELKRLRAHSKGGVGIGREPPTEQAETELAAYFSGQSAAFTVPLKFHGSAFTCEVWRALREIPAGETCSYSDLARTIGRPDATRAVARANGANQLALIVPCHRVIGADGSLTGYGGGLWRKQQLIELERQYAAPARRADHREEIA</sequence>
<dbReference type="Gene3D" id="3.30.160.70">
    <property type="entry name" value="Methylated DNA-protein cysteine methyltransferase domain"/>
    <property type="match status" value="1"/>
</dbReference>
<dbReference type="SUPFAM" id="SSF53155">
    <property type="entry name" value="Methylated DNA-protein cysteine methyltransferase domain"/>
    <property type="match status" value="1"/>
</dbReference>
<dbReference type="PIRSF" id="PIRSF000409">
    <property type="entry name" value="Ada"/>
    <property type="match status" value="1"/>
</dbReference>
<dbReference type="FunFam" id="1.10.10.10:FF:000214">
    <property type="entry name" value="Methylated-DNA--protein-cysteine methyltransferase"/>
    <property type="match status" value="1"/>
</dbReference>
<evidence type="ECO:0000256" key="1">
    <source>
        <dbReference type="ARBA" id="ARBA00001286"/>
    </source>
</evidence>
<reference evidence="17" key="1">
    <citation type="submission" date="2021-08" db="EMBL/GenBank/DDBJ databases">
        <title>Hoeflea bacterium WL0058 sp. nov., isolated from the sediment.</title>
        <authorList>
            <person name="Wang L."/>
            <person name="Zhang D."/>
        </authorList>
    </citation>
    <scope>NUCLEOTIDE SEQUENCE</scope>
    <source>
        <strain evidence="17">WL0058</strain>
    </source>
</reference>
<feature type="domain" description="HTH araC/xylS-type" evidence="16">
    <location>
        <begin position="107"/>
        <end position="181"/>
    </location>
</feature>
<feature type="active site" description="Nucleophile; methyl group acceptor from methylphosphotriester" evidence="14">
    <location>
        <position position="37"/>
    </location>
</feature>
<dbReference type="SMART" id="SM00342">
    <property type="entry name" value="HTH_ARAC"/>
    <property type="match status" value="1"/>
</dbReference>
<dbReference type="RefSeq" id="WP_220228311.1">
    <property type="nucleotide sequence ID" value="NZ_JAICBX010000002.1"/>
</dbReference>
<evidence type="ECO:0000259" key="16">
    <source>
        <dbReference type="PROSITE" id="PS01124"/>
    </source>
</evidence>
<dbReference type="Gene3D" id="3.40.10.10">
    <property type="entry name" value="DNA Methylphosphotriester Repair Domain"/>
    <property type="match status" value="1"/>
</dbReference>
<evidence type="ECO:0000256" key="10">
    <source>
        <dbReference type="ARBA" id="ARBA00023125"/>
    </source>
</evidence>
<keyword evidence="11" id="KW-0010">Activator</keyword>
<dbReference type="InterPro" id="IPR036631">
    <property type="entry name" value="MGMT_N_sf"/>
</dbReference>
<comment type="catalytic activity">
    <reaction evidence="13">
        <text>a 6-O-methyl-2'-deoxyguanosine in DNA + L-cysteinyl-[protein] = S-methyl-L-cysteinyl-[protein] + a 2'-deoxyguanosine in DNA</text>
        <dbReference type="Rhea" id="RHEA:24000"/>
        <dbReference type="Rhea" id="RHEA-COMP:10131"/>
        <dbReference type="Rhea" id="RHEA-COMP:10132"/>
        <dbReference type="Rhea" id="RHEA-COMP:11367"/>
        <dbReference type="Rhea" id="RHEA-COMP:11368"/>
        <dbReference type="ChEBI" id="CHEBI:29950"/>
        <dbReference type="ChEBI" id="CHEBI:82612"/>
        <dbReference type="ChEBI" id="CHEBI:85445"/>
        <dbReference type="ChEBI" id="CHEBI:85448"/>
        <dbReference type="EC" id="2.1.1.63"/>
    </reaction>
</comment>
<evidence type="ECO:0000313" key="18">
    <source>
        <dbReference type="Proteomes" id="UP001196509"/>
    </source>
</evidence>
<dbReference type="InterPro" id="IPR014048">
    <property type="entry name" value="MethylDNA_cys_MeTrfase_DNA-bd"/>
</dbReference>
<dbReference type="EMBL" id="JAICBX010000002">
    <property type="protein sequence ID" value="MBW8637623.1"/>
    <property type="molecule type" value="Genomic_DNA"/>
</dbReference>
<evidence type="ECO:0000256" key="8">
    <source>
        <dbReference type="ARBA" id="ARBA00022763"/>
    </source>
</evidence>
<feature type="binding site" evidence="15">
    <location>
        <position position="37"/>
    </location>
    <ligand>
        <name>Zn(2+)</name>
        <dbReference type="ChEBI" id="CHEBI:29105"/>
    </ligand>
</feature>
<dbReference type="NCBIfam" id="TIGR00589">
    <property type="entry name" value="ogt"/>
    <property type="match status" value="1"/>
</dbReference>
<evidence type="ECO:0000256" key="4">
    <source>
        <dbReference type="ARBA" id="ARBA00022553"/>
    </source>
</evidence>
<dbReference type="PANTHER" id="PTHR10815:SF5">
    <property type="entry name" value="METHYLATED-DNA--PROTEIN-CYSTEINE METHYLTRANSFERASE"/>
    <property type="match status" value="1"/>
</dbReference>
<proteinExistence type="inferred from homology"/>
<evidence type="ECO:0000313" key="17">
    <source>
        <dbReference type="EMBL" id="MBW8637623.1"/>
    </source>
</evidence>
<keyword evidence="6" id="KW-0808">Transferase</keyword>
<dbReference type="GO" id="GO:0003908">
    <property type="term" value="F:methylated-DNA-[protein]-cysteine S-methyltransferase activity"/>
    <property type="evidence" value="ECO:0007669"/>
    <property type="project" value="UniProtKB-EC"/>
</dbReference>
<keyword evidence="8" id="KW-0227">DNA damage</keyword>
<evidence type="ECO:0000256" key="14">
    <source>
        <dbReference type="PIRSR" id="PIRSR000409-1"/>
    </source>
</evidence>
<dbReference type="InterPro" id="IPR004026">
    <property type="entry name" value="Ada_DNA_repair_Zn-bd"/>
</dbReference>
<dbReference type="InterPro" id="IPR036217">
    <property type="entry name" value="MethylDNA_cys_MeTrfase_DNAb"/>
</dbReference>
<feature type="binding site" evidence="15">
    <location>
        <position position="71"/>
    </location>
    <ligand>
        <name>Zn(2+)</name>
        <dbReference type="ChEBI" id="CHEBI:29105"/>
    </ligand>
</feature>
<evidence type="ECO:0000256" key="5">
    <source>
        <dbReference type="ARBA" id="ARBA00022603"/>
    </source>
</evidence>
<comment type="caution">
    <text evidence="17">The sequence shown here is derived from an EMBL/GenBank/DDBJ whole genome shotgun (WGS) entry which is preliminary data.</text>
</comment>
<dbReference type="InterPro" id="IPR001497">
    <property type="entry name" value="MethylDNA_cys_MeTrfase_AS"/>
</dbReference>
<dbReference type="SUPFAM" id="SSF46767">
    <property type="entry name" value="Methylated DNA-protein cysteine methyltransferase, C-terminal domain"/>
    <property type="match status" value="1"/>
</dbReference>
<keyword evidence="9 15" id="KW-0862">Zinc</keyword>
<dbReference type="CDD" id="cd06445">
    <property type="entry name" value="ATase"/>
    <property type="match status" value="1"/>
</dbReference>
<dbReference type="GO" id="GO:0032259">
    <property type="term" value="P:methylation"/>
    <property type="evidence" value="ECO:0007669"/>
    <property type="project" value="UniProtKB-KW"/>
</dbReference>
<keyword evidence="18" id="KW-1185">Reference proteome</keyword>
<keyword evidence="5" id="KW-0489">Methyltransferase</keyword>
<evidence type="ECO:0000256" key="15">
    <source>
        <dbReference type="PIRSR" id="PIRSR000409-3"/>
    </source>
</evidence>
<gene>
    <name evidence="17" type="ORF">K1W69_10540</name>
</gene>
<feature type="binding site" evidence="15">
    <location>
        <position position="68"/>
    </location>
    <ligand>
        <name>Zn(2+)</name>
        <dbReference type="ChEBI" id="CHEBI:29105"/>
    </ligand>
</feature>
<evidence type="ECO:0000256" key="11">
    <source>
        <dbReference type="ARBA" id="ARBA00023159"/>
    </source>
</evidence>
<dbReference type="Pfam" id="PF02805">
    <property type="entry name" value="Ada_Zn_binding"/>
    <property type="match status" value="1"/>
</dbReference>
<dbReference type="Gene3D" id="1.10.10.60">
    <property type="entry name" value="Homeodomain-like"/>
    <property type="match status" value="1"/>
</dbReference>
<dbReference type="InterPro" id="IPR036388">
    <property type="entry name" value="WH-like_DNA-bd_sf"/>
</dbReference>
<dbReference type="InterPro" id="IPR008332">
    <property type="entry name" value="MethylG_MeTrfase_N"/>
</dbReference>
<dbReference type="PANTHER" id="PTHR10815">
    <property type="entry name" value="METHYLATED-DNA--PROTEIN-CYSTEINE METHYLTRANSFERASE"/>
    <property type="match status" value="1"/>
</dbReference>
<comment type="cofactor">
    <cofactor evidence="15">
        <name>Zn(2+)</name>
        <dbReference type="ChEBI" id="CHEBI:29105"/>
    </cofactor>
    <text evidence="15">Binds 1 zinc ion per subunit.</text>
</comment>
<protein>
    <recommendedName>
        <fullName evidence="3">methylated-DNA--[protein]-cysteine S-methyltransferase</fullName>
        <ecNumber evidence="3">2.1.1.63</ecNumber>
    </recommendedName>
</protein>
<dbReference type="InterPro" id="IPR018060">
    <property type="entry name" value="HTH_AraC"/>
</dbReference>
<organism evidence="17 18">
    <name type="scientific">Flavimaribacter sediminis</name>
    <dbReference type="NCBI Taxonomy" id="2865987"/>
    <lineage>
        <taxon>Bacteria</taxon>
        <taxon>Pseudomonadati</taxon>
        <taxon>Pseudomonadota</taxon>
        <taxon>Alphaproteobacteria</taxon>
        <taxon>Hyphomicrobiales</taxon>
        <taxon>Rhizobiaceae</taxon>
        <taxon>Flavimaribacter</taxon>
    </lineage>
</organism>
<dbReference type="PROSITE" id="PS00374">
    <property type="entry name" value="MGMT"/>
    <property type="match status" value="1"/>
</dbReference>
<dbReference type="Pfam" id="PF12833">
    <property type="entry name" value="HTH_18"/>
    <property type="match status" value="1"/>
</dbReference>
<dbReference type="Pfam" id="PF02870">
    <property type="entry name" value="Methyltransf_1N"/>
    <property type="match status" value="1"/>
</dbReference>
<dbReference type="PROSITE" id="PS01124">
    <property type="entry name" value="HTH_ARAC_FAMILY_2"/>
    <property type="match status" value="1"/>
</dbReference>
<keyword evidence="4" id="KW-0597">Phosphoprotein</keyword>
<evidence type="ECO:0000256" key="3">
    <source>
        <dbReference type="ARBA" id="ARBA00011918"/>
    </source>
</evidence>
<feature type="binding site" evidence="15">
    <location>
        <position position="41"/>
    </location>
    <ligand>
        <name>Zn(2+)</name>
        <dbReference type="ChEBI" id="CHEBI:29105"/>
    </ligand>
</feature>